<dbReference type="EMBL" id="LR862148">
    <property type="protein sequence ID" value="CAD1830727.1"/>
    <property type="molecule type" value="Genomic_DNA"/>
</dbReference>
<organism evidence="2">
    <name type="scientific">Ananas comosus var. bracteatus</name>
    <name type="common">red pineapple</name>
    <dbReference type="NCBI Taxonomy" id="296719"/>
    <lineage>
        <taxon>Eukaryota</taxon>
        <taxon>Viridiplantae</taxon>
        <taxon>Streptophyta</taxon>
        <taxon>Embryophyta</taxon>
        <taxon>Tracheophyta</taxon>
        <taxon>Spermatophyta</taxon>
        <taxon>Magnoliopsida</taxon>
        <taxon>Liliopsida</taxon>
        <taxon>Poales</taxon>
        <taxon>Bromeliaceae</taxon>
        <taxon>Bromelioideae</taxon>
        <taxon>Ananas</taxon>
    </lineage>
</organism>
<dbReference type="Pfam" id="PF05212">
    <property type="entry name" value="DUF707"/>
    <property type="match status" value="2"/>
</dbReference>
<evidence type="ECO:0000256" key="1">
    <source>
        <dbReference type="SAM" id="SignalP"/>
    </source>
</evidence>
<dbReference type="PANTHER" id="PTHR31210">
    <property type="entry name" value="OS06G0731900 PROTEIN"/>
    <property type="match status" value="1"/>
</dbReference>
<dbReference type="PANTHER" id="PTHR31210:SF96">
    <property type="entry name" value="OS06G0731900 PROTEIN"/>
    <property type="match status" value="1"/>
</dbReference>
<proteinExistence type="predicted"/>
<evidence type="ECO:0000313" key="2">
    <source>
        <dbReference type="EMBL" id="CAD1830727.1"/>
    </source>
</evidence>
<name>A0A6V7PIU2_ANACO</name>
<keyword evidence="1" id="KW-0732">Signal</keyword>
<accession>A0A6V7PIU2</accession>
<reference evidence="2" key="1">
    <citation type="submission" date="2020-07" db="EMBL/GenBank/DDBJ databases">
        <authorList>
            <person name="Lin J."/>
        </authorList>
    </citation>
    <scope>NUCLEOTIDE SEQUENCE</scope>
</reference>
<dbReference type="InterPro" id="IPR007877">
    <property type="entry name" value="DUF707"/>
</dbReference>
<feature type="chain" id="PRO_5028278015" evidence="1">
    <location>
        <begin position="27"/>
        <end position="391"/>
    </location>
</feature>
<sequence length="391" mass="45034">MKPSTSFGFIALLMALVLLATMKIQYEHLKMDLQRYSSTASQRVLRSELEGLPRGIVEATSDMDLKPLSKISRSKDRSNNYSALLAMAVGISQKENVDRIVSKVHTRSHTFVVSSERSFFITRIANTYNACSLAQFLMENFAVILFHYDGNVDGWHDLEWSNKAIHILARSQTKWWFAKRFLHPDVVSVYDYIFLWDEDLGVENFHPGRYLEIMSSEELEISQPALDPELSSDIHHRITVRNKLVKVHRRVYGLRGSVNCTDESKGPPCTGWVEGMAPVFSRAAWRCVWHLIQNDLIHGWGLDMKLGYCAQGDRTRKVGVIDSEYVVHQGIPSLGGLSVRKERGRPMDLRIQQIRRQSTAELKKFKERWNQAVREDDEWTDPFDDFARENV</sequence>
<feature type="signal peptide" evidence="1">
    <location>
        <begin position="1"/>
        <end position="26"/>
    </location>
</feature>
<gene>
    <name evidence="2" type="ORF">CB5_LOCUS13938</name>
</gene>
<protein>
    <submittedName>
        <fullName evidence="2">Uncharacterized protein</fullName>
    </submittedName>
</protein>
<dbReference type="AlphaFoldDB" id="A0A6V7PIU2"/>